<dbReference type="Proteomes" id="UP001187315">
    <property type="component" value="Unassembled WGS sequence"/>
</dbReference>
<evidence type="ECO:0000313" key="4">
    <source>
        <dbReference type="Proteomes" id="UP001187315"/>
    </source>
</evidence>
<feature type="domain" description="C-type lectin" evidence="2">
    <location>
        <begin position="26"/>
        <end position="70"/>
    </location>
</feature>
<dbReference type="AlphaFoldDB" id="A0AA88LQ77"/>
<gene>
    <name evidence="3" type="ORF">Q7C36_022283</name>
</gene>
<reference evidence="3" key="1">
    <citation type="submission" date="2023-08" db="EMBL/GenBank/DDBJ databases">
        <title>Pelteobagrus vachellii genome.</title>
        <authorList>
            <person name="Liu H."/>
        </authorList>
    </citation>
    <scope>NUCLEOTIDE SEQUENCE</scope>
    <source>
        <strain evidence="3">PRFRI_2022a</strain>
        <tissue evidence="3">Muscle</tissue>
    </source>
</reference>
<name>A0AA88LQ77_TACVA</name>
<feature type="domain" description="C-type lectin" evidence="2">
    <location>
        <begin position="161"/>
        <end position="281"/>
    </location>
</feature>
<dbReference type="PROSITE" id="PS50041">
    <property type="entry name" value="C_TYPE_LECTIN_2"/>
    <property type="match status" value="2"/>
</dbReference>
<evidence type="ECO:0000259" key="2">
    <source>
        <dbReference type="PROSITE" id="PS50041"/>
    </source>
</evidence>
<dbReference type="PANTHER" id="PTHR45784:SF3">
    <property type="entry name" value="C-TYPE LECTIN DOMAIN FAMILY 4 MEMBER K-LIKE-RELATED"/>
    <property type="match status" value="1"/>
</dbReference>
<dbReference type="PANTHER" id="PTHR45784">
    <property type="entry name" value="C-TYPE LECTIN DOMAIN FAMILY 20 MEMBER A-RELATED"/>
    <property type="match status" value="1"/>
</dbReference>
<dbReference type="CDD" id="cd00037">
    <property type="entry name" value="CLECT"/>
    <property type="match status" value="1"/>
</dbReference>
<proteinExistence type="predicted"/>
<comment type="caution">
    <text evidence="3">The sequence shown here is derived from an EMBL/GenBank/DDBJ whole genome shotgun (WGS) entry which is preliminary data.</text>
</comment>
<dbReference type="SUPFAM" id="SSF56436">
    <property type="entry name" value="C-type lectin-like"/>
    <property type="match status" value="3"/>
</dbReference>
<accession>A0AA88LQ77</accession>
<dbReference type="InterPro" id="IPR001304">
    <property type="entry name" value="C-type_lectin-like"/>
</dbReference>
<keyword evidence="1" id="KW-0732">Signal</keyword>
<dbReference type="EMBL" id="JAVHJS010000024">
    <property type="protein sequence ID" value="KAK2818350.1"/>
    <property type="molecule type" value="Genomic_DNA"/>
</dbReference>
<dbReference type="Gene3D" id="3.10.100.10">
    <property type="entry name" value="Mannose-Binding Protein A, subunit A"/>
    <property type="match status" value="3"/>
</dbReference>
<evidence type="ECO:0000256" key="1">
    <source>
        <dbReference type="SAM" id="SignalP"/>
    </source>
</evidence>
<organism evidence="3 4">
    <name type="scientific">Tachysurus vachellii</name>
    <name type="common">Darkbarbel catfish</name>
    <name type="synonym">Pelteobagrus vachellii</name>
    <dbReference type="NCBI Taxonomy" id="175792"/>
    <lineage>
        <taxon>Eukaryota</taxon>
        <taxon>Metazoa</taxon>
        <taxon>Chordata</taxon>
        <taxon>Craniata</taxon>
        <taxon>Vertebrata</taxon>
        <taxon>Euteleostomi</taxon>
        <taxon>Actinopterygii</taxon>
        <taxon>Neopterygii</taxon>
        <taxon>Teleostei</taxon>
        <taxon>Ostariophysi</taxon>
        <taxon>Siluriformes</taxon>
        <taxon>Bagridae</taxon>
        <taxon>Tachysurus</taxon>
    </lineage>
</organism>
<evidence type="ECO:0000313" key="3">
    <source>
        <dbReference type="EMBL" id="KAK2818350.1"/>
    </source>
</evidence>
<dbReference type="InterPro" id="IPR016186">
    <property type="entry name" value="C-type_lectin-like/link_sf"/>
</dbReference>
<dbReference type="SMART" id="SM00034">
    <property type="entry name" value="CLECT"/>
    <property type="match status" value="1"/>
</dbReference>
<feature type="signal peptide" evidence="1">
    <location>
        <begin position="1"/>
        <end position="20"/>
    </location>
</feature>
<sequence>MVTVSVLFLLLSALFPLSCSQFIEKWSNGDCVTFKNMTQNCLSPGFCAAMKANGEWELINCTNTRNFMCYKKDSSQCINYHLILETKTWYEAQCYCRQCYTDLVSIQELEQNDKVKSVGSKSVTPFWIGLLCNDSKQTDGGNSTCVRLSSVSHCDNDPALCYNTSIHVSDVALSWEKALDYCQEQNRTGLLQIESKDDQVEVEKELKRRCVSEPVWVGLRQSQLFGFWIWPNGNAVFPYNNWDEGKQPEHQVSQHCGAVVPQKHYKWTDMNCEAQYIALCHIRCSTETLQMD</sequence>
<dbReference type="InterPro" id="IPR016187">
    <property type="entry name" value="CTDL_fold"/>
</dbReference>
<protein>
    <recommendedName>
        <fullName evidence="2">C-type lectin domain-containing protein</fullName>
    </recommendedName>
</protein>
<feature type="chain" id="PRO_5041711522" description="C-type lectin domain-containing protein" evidence="1">
    <location>
        <begin position="21"/>
        <end position="292"/>
    </location>
</feature>
<dbReference type="Pfam" id="PF00059">
    <property type="entry name" value="Lectin_C"/>
    <property type="match status" value="2"/>
</dbReference>
<keyword evidence="4" id="KW-1185">Reference proteome</keyword>